<reference evidence="1" key="1">
    <citation type="submission" date="2023-01" db="EMBL/GenBank/DDBJ databases">
        <title>Human gut microbiome strain richness.</title>
        <authorList>
            <person name="Chen-Liaw A."/>
        </authorList>
    </citation>
    <scope>NUCLEOTIDE SEQUENCE</scope>
    <source>
        <strain evidence="1">D43st1_D9_D43t1_170807</strain>
    </source>
</reference>
<organism evidence="1 2">
    <name type="scientific">Ruminococcus bicirculans</name>
    <name type="common">ex Wegman et al. 2014</name>
    <dbReference type="NCBI Taxonomy" id="1160721"/>
    <lineage>
        <taxon>Bacteria</taxon>
        <taxon>Bacillati</taxon>
        <taxon>Bacillota</taxon>
        <taxon>Clostridia</taxon>
        <taxon>Eubacteriales</taxon>
        <taxon>Oscillospiraceae</taxon>
        <taxon>Ruminococcus</taxon>
    </lineage>
</organism>
<dbReference type="InterPro" id="IPR010064">
    <property type="entry name" value="HK97-gp10_tail"/>
</dbReference>
<protein>
    <submittedName>
        <fullName evidence="1">HK97 gp10 family phage protein</fullName>
    </submittedName>
</protein>
<comment type="caution">
    <text evidence="1">The sequence shown here is derived from an EMBL/GenBank/DDBJ whole genome shotgun (WGS) entry which is preliminary data.</text>
</comment>
<accession>A0AAW6EKK5</accession>
<dbReference type="AlphaFoldDB" id="A0AAW6EKK5"/>
<evidence type="ECO:0000313" key="2">
    <source>
        <dbReference type="Proteomes" id="UP001213042"/>
    </source>
</evidence>
<gene>
    <name evidence="1" type="ORF">PNW00_12740</name>
</gene>
<dbReference type="Proteomes" id="UP001213042">
    <property type="component" value="Unassembled WGS sequence"/>
</dbReference>
<sequence length="135" mass="15775">MSMSPDEMAEALRHAFQQESQRVNEAAKRAVKKTAKETRKVVQEHFTFNNCTGKYAKALTVSTEYEDSFDIRQIVNFKKNKQYLLTHLLEYGHAMKRGGRTLPFKAKAYPHMIYGQEYAEEKLPENIRKEIEKSK</sequence>
<proteinExistence type="predicted"/>
<evidence type="ECO:0000313" key="1">
    <source>
        <dbReference type="EMBL" id="MDB8751307.1"/>
    </source>
</evidence>
<name>A0AAW6EKK5_9FIRM</name>
<dbReference type="RefSeq" id="WP_195221743.1">
    <property type="nucleotide sequence ID" value="NZ_JAQMLU010000029.1"/>
</dbReference>
<dbReference type="EMBL" id="JAQMLU010000029">
    <property type="protein sequence ID" value="MDB8751307.1"/>
    <property type="molecule type" value="Genomic_DNA"/>
</dbReference>
<dbReference type="Pfam" id="PF04883">
    <property type="entry name" value="HK97-gp10_like"/>
    <property type="match status" value="1"/>
</dbReference>